<protein>
    <submittedName>
        <fullName evidence="1">Uncharacterized protein</fullName>
    </submittedName>
</protein>
<reference evidence="1" key="1">
    <citation type="submission" date="2022-04" db="EMBL/GenBank/DDBJ databases">
        <title>Genome of the entomopathogenic fungus Entomophthora muscae.</title>
        <authorList>
            <person name="Elya C."/>
            <person name="Lovett B.R."/>
            <person name="Lee E."/>
            <person name="Macias A.M."/>
            <person name="Hajek A.E."/>
            <person name="De Bivort B.L."/>
            <person name="Kasson M.T."/>
            <person name="De Fine Licht H.H."/>
            <person name="Stajich J.E."/>
        </authorList>
    </citation>
    <scope>NUCLEOTIDE SEQUENCE</scope>
    <source>
        <strain evidence="1">Berkeley</strain>
    </source>
</reference>
<organism evidence="1 2">
    <name type="scientific">Entomophthora muscae</name>
    <dbReference type="NCBI Taxonomy" id="34485"/>
    <lineage>
        <taxon>Eukaryota</taxon>
        <taxon>Fungi</taxon>
        <taxon>Fungi incertae sedis</taxon>
        <taxon>Zoopagomycota</taxon>
        <taxon>Entomophthoromycotina</taxon>
        <taxon>Entomophthoromycetes</taxon>
        <taxon>Entomophthorales</taxon>
        <taxon>Entomophthoraceae</taxon>
        <taxon>Entomophthora</taxon>
    </lineage>
</organism>
<gene>
    <name evidence="1" type="ORF">DSO57_1006981</name>
</gene>
<proteinExistence type="predicted"/>
<comment type="caution">
    <text evidence="1">The sequence shown here is derived from an EMBL/GenBank/DDBJ whole genome shotgun (WGS) entry which is preliminary data.</text>
</comment>
<dbReference type="EMBL" id="QTSX02000730">
    <property type="protein sequence ID" value="KAJ9086163.1"/>
    <property type="molecule type" value="Genomic_DNA"/>
</dbReference>
<accession>A0ACC2UH36</accession>
<evidence type="ECO:0000313" key="1">
    <source>
        <dbReference type="EMBL" id="KAJ9086163.1"/>
    </source>
</evidence>
<sequence length="143" mass="16267">MFFIAFGAIFSFLATSAQAAPVSAIDNDNTASSEFNSENFLRMMDEYVLSNDDNHVERHSYDEPRYDYNSGDEDEDFVDSDLEDDRADSPNSHNYASSPPHGYQYPGNNYVRENTNVIGADSRSKSDLEEILTYFAEEDENNR</sequence>
<evidence type="ECO:0000313" key="2">
    <source>
        <dbReference type="Proteomes" id="UP001165960"/>
    </source>
</evidence>
<name>A0ACC2UH36_9FUNG</name>
<dbReference type="Proteomes" id="UP001165960">
    <property type="component" value="Unassembled WGS sequence"/>
</dbReference>
<keyword evidence="2" id="KW-1185">Reference proteome</keyword>